<evidence type="ECO:0000313" key="2">
    <source>
        <dbReference type="EMBL" id="QJB45897.1"/>
    </source>
</evidence>
<protein>
    <recommendedName>
        <fullName evidence="4">RNA polymerase subunit sigma</fullName>
    </recommendedName>
</protein>
<sequence length="46" mass="4779">MSDLNRGIMKFEGADSPKLITISTVVLLGSIAGLILWALTGAYALG</sequence>
<reference evidence="2 3" key="1">
    <citation type="submission" date="2020-04" db="EMBL/GenBank/DDBJ databases">
        <title>Genome-Wide Identification of 5-Methylcytosine Sites in Bacterial Genomes By High-Throughput Sequencing of MspJI Restriction Fragments.</title>
        <authorList>
            <person name="Wu V."/>
        </authorList>
    </citation>
    <scope>NUCLEOTIDE SEQUENCE [LARGE SCALE GENOMIC DNA]</scope>
    <source>
        <strain evidence="2 3">CCAP 1403/13f</strain>
    </source>
</reference>
<dbReference type="Proteomes" id="UP000502433">
    <property type="component" value="Chromosome"/>
</dbReference>
<proteinExistence type="predicted"/>
<evidence type="ECO:0000256" key="1">
    <source>
        <dbReference type="SAM" id="Phobius"/>
    </source>
</evidence>
<keyword evidence="1" id="KW-0472">Membrane</keyword>
<name>A0A6H2C300_DOLFA</name>
<accession>A0A6H2C300</accession>
<keyword evidence="1" id="KW-0812">Transmembrane</keyword>
<reference evidence="2 3" key="2">
    <citation type="submission" date="2020-04" db="EMBL/GenBank/DDBJ databases">
        <authorList>
            <person name="Fomenkov A."/>
            <person name="Anton B.P."/>
            <person name="Roberts R.J."/>
        </authorList>
    </citation>
    <scope>NUCLEOTIDE SEQUENCE [LARGE SCALE GENOMIC DNA]</scope>
    <source>
        <strain evidence="2 3">CCAP 1403/13f</strain>
    </source>
</reference>
<dbReference type="RefSeq" id="WP_015083525.1">
    <property type="nucleotide sequence ID" value="NZ_CP051206.1"/>
</dbReference>
<keyword evidence="1" id="KW-1133">Transmembrane helix</keyword>
<dbReference type="KEGG" id="dfs:HGD76_18745"/>
<gene>
    <name evidence="2" type="ORF">HGD76_18745</name>
</gene>
<organism evidence="2 3">
    <name type="scientific">Dolichospermum flos-aquae CCAP 1403/13F</name>
    <dbReference type="NCBI Taxonomy" id="315271"/>
    <lineage>
        <taxon>Bacteria</taxon>
        <taxon>Bacillati</taxon>
        <taxon>Cyanobacteriota</taxon>
        <taxon>Cyanophyceae</taxon>
        <taxon>Nostocales</taxon>
        <taxon>Aphanizomenonaceae</taxon>
        <taxon>Dolichospermum</taxon>
    </lineage>
</organism>
<feature type="transmembrane region" description="Helical" evidence="1">
    <location>
        <begin position="20"/>
        <end position="45"/>
    </location>
</feature>
<evidence type="ECO:0008006" key="4">
    <source>
        <dbReference type="Google" id="ProtNLM"/>
    </source>
</evidence>
<dbReference type="EMBL" id="CP051206">
    <property type="protein sequence ID" value="QJB45897.1"/>
    <property type="molecule type" value="Genomic_DNA"/>
</dbReference>
<dbReference type="AlphaFoldDB" id="A0A6H2C300"/>
<evidence type="ECO:0000313" key="3">
    <source>
        <dbReference type="Proteomes" id="UP000502433"/>
    </source>
</evidence>